<reference evidence="1" key="1">
    <citation type="journal article" date="2015" name="Nature">
        <title>Complex archaea that bridge the gap between prokaryotes and eukaryotes.</title>
        <authorList>
            <person name="Spang A."/>
            <person name="Saw J.H."/>
            <person name="Jorgensen S.L."/>
            <person name="Zaremba-Niedzwiedzka K."/>
            <person name="Martijn J."/>
            <person name="Lind A.E."/>
            <person name="van Eijk R."/>
            <person name="Schleper C."/>
            <person name="Guy L."/>
            <person name="Ettema T.J."/>
        </authorList>
    </citation>
    <scope>NUCLEOTIDE SEQUENCE</scope>
</reference>
<name>A0A0F9KY36_9ZZZZ</name>
<dbReference type="AlphaFoldDB" id="A0A0F9KY36"/>
<protein>
    <submittedName>
        <fullName evidence="1">Uncharacterized protein</fullName>
    </submittedName>
</protein>
<organism evidence="1">
    <name type="scientific">marine sediment metagenome</name>
    <dbReference type="NCBI Taxonomy" id="412755"/>
    <lineage>
        <taxon>unclassified sequences</taxon>
        <taxon>metagenomes</taxon>
        <taxon>ecological metagenomes</taxon>
    </lineage>
</organism>
<sequence length="29" mass="3245">MINEELKVGDVTEIKIIAPDYVNNGNKNL</sequence>
<accession>A0A0F9KY36</accession>
<evidence type="ECO:0000313" key="1">
    <source>
        <dbReference type="EMBL" id="KKM26928.1"/>
    </source>
</evidence>
<comment type="caution">
    <text evidence="1">The sequence shown here is derived from an EMBL/GenBank/DDBJ whole genome shotgun (WGS) entry which is preliminary data.</text>
</comment>
<dbReference type="EMBL" id="LAZR01012419">
    <property type="protein sequence ID" value="KKM26928.1"/>
    <property type="molecule type" value="Genomic_DNA"/>
</dbReference>
<gene>
    <name evidence="1" type="ORF">LCGC14_1579820</name>
</gene>
<proteinExistence type="predicted"/>